<evidence type="ECO:0000313" key="18">
    <source>
        <dbReference type="Proteomes" id="UP000007303"/>
    </source>
</evidence>
<dbReference type="Gene3D" id="1.20.245.10">
    <property type="entry name" value="Lipoxygenase-1, Domain 5"/>
    <property type="match status" value="1"/>
</dbReference>
<comment type="cofactor">
    <cofactor evidence="10">
        <name>Fe cation</name>
        <dbReference type="ChEBI" id="CHEBI:24875"/>
    </cofactor>
    <text evidence="10">Binds 1 Fe cation per subunit.</text>
</comment>
<feature type="binding site" evidence="10">
    <location>
        <position position="369"/>
    </location>
    <ligand>
        <name>Fe cation</name>
        <dbReference type="ChEBI" id="CHEBI:24875"/>
        <note>catalytic</note>
    </ligand>
</feature>
<dbReference type="OMA" id="MMFNAND"/>
<evidence type="ECO:0000256" key="8">
    <source>
        <dbReference type="ARBA" id="ARBA00023004"/>
    </source>
</evidence>
<evidence type="ECO:0000256" key="9">
    <source>
        <dbReference type="ARBA" id="ARBA00023098"/>
    </source>
</evidence>
<evidence type="ECO:0000256" key="10">
    <source>
        <dbReference type="PIRSR" id="PIRSR601885-1"/>
    </source>
</evidence>
<evidence type="ECO:0000256" key="14">
    <source>
        <dbReference type="RuleBase" id="RU003974"/>
    </source>
</evidence>
<reference evidence="18" key="1">
    <citation type="journal article" date="2004" name="Nature">
        <title>Genome duplication in the teleost fish Tetraodon nigroviridis reveals the early vertebrate proto-karyotype.</title>
        <authorList>
            <person name="Jaillon O."/>
            <person name="Aury J.-M."/>
            <person name="Brunet F."/>
            <person name="Petit J.-L."/>
            <person name="Stange-Thomann N."/>
            <person name="Mauceli E."/>
            <person name="Bouneau L."/>
            <person name="Fischer C."/>
            <person name="Ozouf-Costaz C."/>
            <person name="Bernot A."/>
            <person name="Nicaud S."/>
            <person name="Jaffe D."/>
            <person name="Fisher S."/>
            <person name="Lutfalla G."/>
            <person name="Dossat C."/>
            <person name="Segurens B."/>
            <person name="Dasilva C."/>
            <person name="Salanoubat M."/>
            <person name="Levy M."/>
            <person name="Boudet N."/>
            <person name="Castellano S."/>
            <person name="Anthouard V."/>
            <person name="Jubin C."/>
            <person name="Castelli V."/>
            <person name="Katinka M."/>
            <person name="Vacherie B."/>
            <person name="Biemont C."/>
            <person name="Skalli Z."/>
            <person name="Cattolico L."/>
            <person name="Poulain J."/>
            <person name="De Berardinis V."/>
            <person name="Cruaud C."/>
            <person name="Duprat S."/>
            <person name="Brottier P."/>
            <person name="Coutanceau J.-P."/>
            <person name="Gouzy J."/>
            <person name="Parra G."/>
            <person name="Lardier G."/>
            <person name="Chapple C."/>
            <person name="McKernan K.J."/>
            <person name="McEwan P."/>
            <person name="Bosak S."/>
            <person name="Kellis M."/>
            <person name="Volff J.-N."/>
            <person name="Guigo R."/>
            <person name="Zody M.C."/>
            <person name="Mesirov J."/>
            <person name="Lindblad-Toh K."/>
            <person name="Birren B."/>
            <person name="Nusbaum C."/>
            <person name="Kahn D."/>
            <person name="Robinson-Rechavi M."/>
            <person name="Laudet V."/>
            <person name="Schachter V."/>
            <person name="Quetier F."/>
            <person name="Saurin W."/>
            <person name="Scarpelli C."/>
            <person name="Wincker P."/>
            <person name="Lander E.S."/>
            <person name="Weissenbach J."/>
            <person name="Roest Crollius H."/>
        </authorList>
    </citation>
    <scope>NUCLEOTIDE SEQUENCE [LARGE SCALE GENOMIC DNA]</scope>
</reference>
<dbReference type="Proteomes" id="UP000007303">
    <property type="component" value="Unassembled WGS sequence"/>
</dbReference>
<organism evidence="17 18">
    <name type="scientific">Tetraodon nigroviridis</name>
    <name type="common">Spotted green pufferfish</name>
    <name type="synonym">Chelonodon nigroviridis</name>
    <dbReference type="NCBI Taxonomy" id="99883"/>
    <lineage>
        <taxon>Eukaryota</taxon>
        <taxon>Metazoa</taxon>
        <taxon>Chordata</taxon>
        <taxon>Craniata</taxon>
        <taxon>Vertebrata</taxon>
        <taxon>Euteleostomi</taxon>
        <taxon>Actinopterygii</taxon>
        <taxon>Neopterygii</taxon>
        <taxon>Teleostei</taxon>
        <taxon>Neoteleostei</taxon>
        <taxon>Acanthomorphata</taxon>
        <taxon>Eupercaria</taxon>
        <taxon>Tetraodontiformes</taxon>
        <taxon>Tetradontoidea</taxon>
        <taxon>Tetraodontidae</taxon>
        <taxon>Tetraodon</taxon>
    </lineage>
</organism>
<dbReference type="SUPFAM" id="SSF49723">
    <property type="entry name" value="Lipase/lipooxygenase domain (PLAT/LH2 domain)"/>
    <property type="match status" value="1"/>
</dbReference>
<dbReference type="SMART" id="SM00308">
    <property type="entry name" value="LH2"/>
    <property type="match status" value="1"/>
</dbReference>
<keyword evidence="11" id="KW-0106">Calcium</keyword>
<dbReference type="InterPro" id="IPR001885">
    <property type="entry name" value="LipOase_mml"/>
</dbReference>
<evidence type="ECO:0000259" key="15">
    <source>
        <dbReference type="PROSITE" id="PS50095"/>
    </source>
</evidence>
<sequence length="676" mass="77967">MPSYTVTIATGDQWFAGTDDYIYITLVGTEHCSERTLLDKPLYNDFERGAVDSYDVRVGEDLGGIVLVKLQKKKFWVYDDWYCRYVTVKTPAGDYVEFPCFRWLVDDNEVVLRDGRAFLPQDDKISLVKQHRQKELELRRKTYGWQEWQPGFLMSINANRHNDLPRDIQFDSEKGVDFVLNYSKAIENLFMNKFMHMFQSSWSDFTDFERIFVRIKNTISAEYVMQHWKEDFMFGYQFLNGCNPVVIEKCTRLPDKFPVTDEMVSVSLERGLTLEEEIQAGNIYMADFELLDGVKPNDTDPRTQQYIAAPICLFYKNLENKIIPIAIQLNQIPGEDNPIFLPTDAEYDWLLAKIWVRSTDFQHHQTVTHLLRTHLMSEMFAIAMFRQLPAVHPAFKLLIPHVRYTIAINTKAREQLICDGGLFDKANATGGGGYTQLLQKAMKTLTFGSLCFPGSLKARGVDSREELPTYFYRDDGLEVWEATKSFVSEVVSLHYKDDEAVQHDHEIQAFVKDVQKFGMKALDHCAEFPEDLKTRGELVMYLTVVIFTASAQHAAVNFGQFDWCSWVPNTPSTMRRPPPKQKGLADMSLIMNTLPDCGRSAWHLGAVWALSQYQKNELYLGTFPDEHFTEEPAKAAMGRFRQQLADITSSIKRRNEGKELPYYNMSPDKIPNSVAI</sequence>
<dbReference type="InterPro" id="IPR013819">
    <property type="entry name" value="LipOase_C"/>
</dbReference>
<feature type="binding site" evidence="11">
    <location>
        <position position="39"/>
    </location>
    <ligand>
        <name>Ca(2+)</name>
        <dbReference type="ChEBI" id="CHEBI:29108"/>
        <label>2</label>
    </ligand>
</feature>
<dbReference type="Pfam" id="PF01477">
    <property type="entry name" value="PLAT"/>
    <property type="match status" value="1"/>
</dbReference>
<feature type="binding site" evidence="11">
    <location>
        <position position="79"/>
    </location>
    <ligand>
        <name>Ca(2+)</name>
        <dbReference type="ChEBI" id="CHEBI:29108"/>
        <label>1</label>
    </ligand>
</feature>
<proteinExistence type="inferred from homology"/>
<dbReference type="Ensembl" id="ENSTNIT00000011703.1">
    <property type="protein sequence ID" value="ENSTNIP00000011521.1"/>
    <property type="gene ID" value="ENSTNIG00000008673.1"/>
</dbReference>
<comment type="similarity">
    <text evidence="3 14">Belongs to the lipoxygenase family.</text>
</comment>
<evidence type="ECO:0000259" key="16">
    <source>
        <dbReference type="PROSITE" id="PS51393"/>
    </source>
</evidence>
<dbReference type="SUPFAM" id="SSF48484">
    <property type="entry name" value="Lipoxigenase"/>
    <property type="match status" value="1"/>
</dbReference>
<dbReference type="FunFam" id="2.60.60.20:FF:000002">
    <property type="entry name" value="Arachidonate 5-lipoxygenase a"/>
    <property type="match status" value="1"/>
</dbReference>
<dbReference type="InterPro" id="IPR001024">
    <property type="entry name" value="PLAT/LH2_dom"/>
</dbReference>
<dbReference type="PRINTS" id="PR00087">
    <property type="entry name" value="LIPOXYGENASE"/>
</dbReference>
<dbReference type="InterPro" id="IPR036392">
    <property type="entry name" value="PLAT/LH2_dom_sf"/>
</dbReference>
<evidence type="ECO:0000256" key="4">
    <source>
        <dbReference type="ARBA" id="ARBA00022490"/>
    </source>
</evidence>
<accession>H3CTD7</accession>
<keyword evidence="7 14" id="KW-0560">Oxidoreductase</keyword>
<evidence type="ECO:0000256" key="13">
    <source>
        <dbReference type="PROSITE-ProRule" id="PRU00152"/>
    </source>
</evidence>
<evidence type="ECO:0000256" key="5">
    <source>
        <dbReference type="ARBA" id="ARBA00022723"/>
    </source>
</evidence>
<evidence type="ECO:0000256" key="11">
    <source>
        <dbReference type="PIRSR" id="PIRSR601885-2"/>
    </source>
</evidence>
<feature type="binding site" evidence="10">
    <location>
        <position position="553"/>
    </location>
    <ligand>
        <name>Fe cation</name>
        <dbReference type="ChEBI" id="CHEBI:24875"/>
        <note>catalytic</note>
    </ligand>
</feature>
<evidence type="ECO:0000256" key="2">
    <source>
        <dbReference type="ARBA" id="ARBA00005189"/>
    </source>
</evidence>
<evidence type="ECO:0000256" key="3">
    <source>
        <dbReference type="ARBA" id="ARBA00009419"/>
    </source>
</evidence>
<keyword evidence="9" id="KW-0443">Lipid metabolism</keyword>
<dbReference type="InParanoid" id="H3CTD7"/>
<keyword evidence="5 10" id="KW-0479">Metal-binding</keyword>
<dbReference type="InterPro" id="IPR020833">
    <property type="entry name" value="LipOase_Fe_BS"/>
</dbReference>
<dbReference type="GO" id="GO:0005506">
    <property type="term" value="F:iron ion binding"/>
    <property type="evidence" value="ECO:0007669"/>
    <property type="project" value="InterPro"/>
</dbReference>
<reference evidence="17" key="3">
    <citation type="submission" date="2025-09" db="UniProtKB">
        <authorList>
            <consortium name="Ensembl"/>
        </authorList>
    </citation>
    <scope>IDENTIFICATION</scope>
</reference>
<keyword evidence="18" id="KW-1185">Reference proteome</keyword>
<dbReference type="HOGENOM" id="CLU_004282_3_3_1"/>
<dbReference type="GO" id="GO:0034440">
    <property type="term" value="P:lipid oxidation"/>
    <property type="evidence" value="ECO:0007669"/>
    <property type="project" value="InterPro"/>
</dbReference>
<dbReference type="CDD" id="cd01753">
    <property type="entry name" value="PLAT_LOX"/>
    <property type="match status" value="1"/>
</dbReference>
<evidence type="ECO:0000256" key="12">
    <source>
        <dbReference type="PIRSR" id="PIRSR601885-3"/>
    </source>
</evidence>
<protein>
    <submittedName>
        <fullName evidence="17">Arachidonate 5-lipoxygenase a</fullName>
    </submittedName>
</protein>
<dbReference type="InterPro" id="IPR042062">
    <property type="entry name" value="PLAT_LOX_verte"/>
</dbReference>
<dbReference type="InterPro" id="IPR036226">
    <property type="entry name" value="LipOase_C_sf"/>
</dbReference>
<dbReference type="PRINTS" id="PR00467">
    <property type="entry name" value="MAMLPOXGNASE"/>
</dbReference>
<evidence type="ECO:0000256" key="7">
    <source>
        <dbReference type="ARBA" id="ARBA00023002"/>
    </source>
</evidence>
<dbReference type="Gene3D" id="2.60.60.20">
    <property type="entry name" value="PLAT/LH2 domain"/>
    <property type="match status" value="1"/>
</dbReference>
<dbReference type="PROSITE" id="PS50095">
    <property type="entry name" value="PLAT"/>
    <property type="match status" value="1"/>
</dbReference>
<feature type="binding site" evidence="11">
    <location>
        <position position="17"/>
    </location>
    <ligand>
        <name>Ca(2+)</name>
        <dbReference type="ChEBI" id="CHEBI:29108"/>
        <label>1</label>
    </ligand>
</feature>
<comment type="pathway">
    <text evidence="2">Lipid metabolism.</text>
</comment>
<comment type="caution">
    <text evidence="13">Lacks conserved residue(s) required for the propagation of feature annotation.</text>
</comment>
<keyword evidence="6 14" id="KW-0223">Dioxygenase</keyword>
<name>H3CTD7_TETNG</name>
<dbReference type="FunFam" id="1.20.245.10:FF:000001">
    <property type="entry name" value="Arachidonate 5-lipoxygenase a"/>
    <property type="match status" value="1"/>
</dbReference>
<dbReference type="PROSITE" id="PS51393">
    <property type="entry name" value="LIPOXYGENASE_3"/>
    <property type="match status" value="1"/>
</dbReference>
<keyword evidence="8 10" id="KW-0408">Iron</keyword>
<keyword evidence="4" id="KW-0963">Cytoplasm</keyword>
<feature type="binding site" evidence="10">
    <location>
        <position position="374"/>
    </location>
    <ligand>
        <name>Fe cation</name>
        <dbReference type="ChEBI" id="CHEBI:24875"/>
        <note>catalytic</note>
    </ligand>
</feature>
<dbReference type="AlphaFoldDB" id="H3CTD7"/>
<dbReference type="GO" id="GO:0005737">
    <property type="term" value="C:cytoplasm"/>
    <property type="evidence" value="ECO:0007669"/>
    <property type="project" value="UniProtKB-SubCell"/>
</dbReference>
<dbReference type="GO" id="GO:0016702">
    <property type="term" value="F:oxidoreductase activity, acting on single donors with incorporation of molecular oxygen, incorporation of two atoms of oxygen"/>
    <property type="evidence" value="ECO:0007669"/>
    <property type="project" value="InterPro"/>
</dbReference>
<feature type="site" description="Essential for stabilizing binding to COTL1" evidence="12">
    <location>
        <position position="103"/>
    </location>
</feature>
<dbReference type="Pfam" id="PF00305">
    <property type="entry name" value="Lipoxygenase"/>
    <property type="match status" value="1"/>
</dbReference>
<comment type="subcellular location">
    <subcellularLocation>
        <location evidence="1">Cytoplasm</location>
    </subcellularLocation>
</comment>
<evidence type="ECO:0000256" key="1">
    <source>
        <dbReference type="ARBA" id="ARBA00004496"/>
    </source>
</evidence>
<evidence type="ECO:0000313" key="17">
    <source>
        <dbReference type="Ensembl" id="ENSTNIP00000011521.1"/>
    </source>
</evidence>
<feature type="binding site" evidence="11">
    <location>
        <position position="80"/>
    </location>
    <ligand>
        <name>Ca(2+)</name>
        <dbReference type="ChEBI" id="CHEBI:29108"/>
        <label>1</label>
    </ligand>
</feature>
<feature type="domain" description="PLAT" evidence="15">
    <location>
        <begin position="2"/>
        <end position="118"/>
    </location>
</feature>
<dbReference type="PROSITE" id="PS00711">
    <property type="entry name" value="LIPOXYGENASE_1"/>
    <property type="match status" value="1"/>
</dbReference>
<reference evidence="17" key="2">
    <citation type="submission" date="2025-08" db="UniProtKB">
        <authorList>
            <consortium name="Ensembl"/>
        </authorList>
    </citation>
    <scope>IDENTIFICATION</scope>
</reference>
<dbReference type="Gene3D" id="3.10.450.60">
    <property type="match status" value="1"/>
</dbReference>
<dbReference type="InterPro" id="IPR000907">
    <property type="entry name" value="LipOase"/>
</dbReference>
<dbReference type="GeneTree" id="ENSGT00940000156111"/>
<feature type="binding site" evidence="10">
    <location>
        <position position="676"/>
    </location>
    <ligand>
        <name>Fe cation</name>
        <dbReference type="ChEBI" id="CHEBI:24875"/>
        <note>catalytic</note>
    </ligand>
</feature>
<dbReference type="PANTHER" id="PTHR11771">
    <property type="entry name" value="LIPOXYGENASE"/>
    <property type="match status" value="1"/>
</dbReference>
<feature type="domain" description="Lipoxygenase" evidence="16">
    <location>
        <begin position="117"/>
        <end position="676"/>
    </location>
</feature>
<evidence type="ECO:0000256" key="6">
    <source>
        <dbReference type="ARBA" id="ARBA00022964"/>
    </source>
</evidence>